<dbReference type="Proteomes" id="UP001235269">
    <property type="component" value="Unassembled WGS sequence"/>
</dbReference>
<evidence type="ECO:0000256" key="2">
    <source>
        <dbReference type="ARBA" id="ARBA00023015"/>
    </source>
</evidence>
<dbReference type="InterPro" id="IPR006158">
    <property type="entry name" value="Cobalamin-bd"/>
</dbReference>
<evidence type="ECO:0000256" key="4">
    <source>
        <dbReference type="ARBA" id="ARBA00023163"/>
    </source>
</evidence>
<dbReference type="InterPro" id="IPR003759">
    <property type="entry name" value="Cbl-bd_cap"/>
</dbReference>
<name>A0ABU0IM45_9HYPH</name>
<dbReference type="InterPro" id="IPR000551">
    <property type="entry name" value="MerR-type_HTH_dom"/>
</dbReference>
<dbReference type="Pfam" id="PF13411">
    <property type="entry name" value="MerR_1"/>
    <property type="match status" value="1"/>
</dbReference>
<evidence type="ECO:0000256" key="3">
    <source>
        <dbReference type="ARBA" id="ARBA00023125"/>
    </source>
</evidence>
<dbReference type="Gene3D" id="1.10.1240.10">
    <property type="entry name" value="Methionine synthase domain"/>
    <property type="match status" value="1"/>
</dbReference>
<proteinExistence type="predicted"/>
<gene>
    <name evidence="7" type="ORF">QO005_004813</name>
</gene>
<dbReference type="Gene3D" id="1.10.1660.10">
    <property type="match status" value="1"/>
</dbReference>
<dbReference type="EMBL" id="JAUSWH010000034">
    <property type="protein sequence ID" value="MDQ0458450.1"/>
    <property type="molecule type" value="Genomic_DNA"/>
</dbReference>
<evidence type="ECO:0000313" key="8">
    <source>
        <dbReference type="Proteomes" id="UP001235269"/>
    </source>
</evidence>
<evidence type="ECO:0000259" key="5">
    <source>
        <dbReference type="PROSITE" id="PS50937"/>
    </source>
</evidence>
<dbReference type="InterPro" id="IPR009061">
    <property type="entry name" value="DNA-bd_dom_put_sf"/>
</dbReference>
<protein>
    <submittedName>
        <fullName evidence="7">DNA-binding transcriptional MerR regulator</fullName>
    </submittedName>
</protein>
<evidence type="ECO:0000259" key="6">
    <source>
        <dbReference type="PROSITE" id="PS51332"/>
    </source>
</evidence>
<dbReference type="InterPro" id="IPR036594">
    <property type="entry name" value="Meth_synthase_dom"/>
</dbReference>
<reference evidence="7 8" key="1">
    <citation type="submission" date="2023-07" db="EMBL/GenBank/DDBJ databases">
        <title>Genomic Encyclopedia of Type Strains, Phase IV (KMG-IV): sequencing the most valuable type-strain genomes for metagenomic binning, comparative biology and taxonomic classification.</title>
        <authorList>
            <person name="Goeker M."/>
        </authorList>
    </citation>
    <scope>NUCLEOTIDE SEQUENCE [LARGE SCALE GENOMIC DNA]</scope>
    <source>
        <strain evidence="7 8">DSM 100301</strain>
    </source>
</reference>
<keyword evidence="3 7" id="KW-0238">DNA-binding</keyword>
<dbReference type="InterPro" id="IPR047057">
    <property type="entry name" value="MerR_fam"/>
</dbReference>
<evidence type="ECO:0000313" key="7">
    <source>
        <dbReference type="EMBL" id="MDQ0458450.1"/>
    </source>
</evidence>
<keyword evidence="2" id="KW-0805">Transcription regulation</keyword>
<dbReference type="Pfam" id="PF02607">
    <property type="entry name" value="B12-binding_2"/>
    <property type="match status" value="1"/>
</dbReference>
<dbReference type="GO" id="GO:0003677">
    <property type="term" value="F:DNA binding"/>
    <property type="evidence" value="ECO:0007669"/>
    <property type="project" value="UniProtKB-KW"/>
</dbReference>
<keyword evidence="4" id="KW-0804">Transcription</keyword>
<dbReference type="PROSITE" id="PS51332">
    <property type="entry name" value="B12_BINDING"/>
    <property type="match status" value="1"/>
</dbReference>
<organism evidence="7 8">
    <name type="scientific">Rhizobium paknamense</name>
    <dbReference type="NCBI Taxonomy" id="1206817"/>
    <lineage>
        <taxon>Bacteria</taxon>
        <taxon>Pseudomonadati</taxon>
        <taxon>Pseudomonadota</taxon>
        <taxon>Alphaproteobacteria</taxon>
        <taxon>Hyphomicrobiales</taxon>
        <taxon>Rhizobiaceae</taxon>
        <taxon>Rhizobium/Agrobacterium group</taxon>
        <taxon>Rhizobium</taxon>
    </lineage>
</organism>
<dbReference type="InterPro" id="IPR036724">
    <property type="entry name" value="Cobalamin-bd_sf"/>
</dbReference>
<dbReference type="PANTHER" id="PTHR30204">
    <property type="entry name" value="REDOX-CYCLING DRUG-SENSING TRANSCRIPTIONAL ACTIVATOR SOXR"/>
    <property type="match status" value="1"/>
</dbReference>
<dbReference type="Gene3D" id="3.40.50.280">
    <property type="entry name" value="Cobalamin-binding domain"/>
    <property type="match status" value="1"/>
</dbReference>
<dbReference type="SUPFAM" id="SSF46955">
    <property type="entry name" value="Putative DNA-binding domain"/>
    <property type="match status" value="1"/>
</dbReference>
<dbReference type="PANTHER" id="PTHR30204:SF69">
    <property type="entry name" value="MERR-FAMILY TRANSCRIPTIONAL REGULATOR"/>
    <property type="match status" value="1"/>
</dbReference>
<feature type="domain" description="B12-binding" evidence="6">
    <location>
        <begin position="177"/>
        <end position="299"/>
    </location>
</feature>
<dbReference type="RefSeq" id="WP_307160522.1">
    <property type="nucleotide sequence ID" value="NZ_JAUSWH010000034.1"/>
</dbReference>
<dbReference type="SMART" id="SM00422">
    <property type="entry name" value="HTH_MERR"/>
    <property type="match status" value="1"/>
</dbReference>
<dbReference type="PROSITE" id="PS50937">
    <property type="entry name" value="HTH_MERR_2"/>
    <property type="match status" value="1"/>
</dbReference>
<dbReference type="Pfam" id="PF02310">
    <property type="entry name" value="B12-binding"/>
    <property type="match status" value="1"/>
</dbReference>
<comment type="caution">
    <text evidence="7">The sequence shown here is derived from an EMBL/GenBank/DDBJ whole genome shotgun (WGS) entry which is preliminary data.</text>
</comment>
<keyword evidence="8" id="KW-1185">Reference proteome</keyword>
<feature type="domain" description="HTH merR-type" evidence="5">
    <location>
        <begin position="13"/>
        <end position="82"/>
    </location>
</feature>
<dbReference type="CDD" id="cd01104">
    <property type="entry name" value="HTH_MlrA-CarA"/>
    <property type="match status" value="1"/>
</dbReference>
<sequence length="299" mass="32897">MTLNSIPEDETPEFTLGEVVRKTGLSKLVLHAWERRYEAVVPDRSPTGRRLYSEKQIQKLQLLKLCTENGHRIGKIAHLSLSELRSVAAHHQRLRELAPVLDAINALDDAGLDHMLTDYYERLGAVEFCKTVAVPLLREVGELWAEGKLPVSAEHMTSAHIRSLLGKFLSEPAPQGGVTGLFTTLSGELHEIGTLMAAVLARAKGCKVVYLGPQLPNEEIIEAAAMAGARFICLSSLIRRGSKGVRVAAKLRQGLPRSVELWLGGPGFAETPLQPGMRYFESLEEFEKSLAAFFLPQQA</sequence>
<keyword evidence="1" id="KW-0678">Repressor</keyword>
<dbReference type="SUPFAM" id="SSF52242">
    <property type="entry name" value="Cobalamin (vitamin B12)-binding domain"/>
    <property type="match status" value="1"/>
</dbReference>
<evidence type="ECO:0000256" key="1">
    <source>
        <dbReference type="ARBA" id="ARBA00022491"/>
    </source>
</evidence>
<dbReference type="CDD" id="cd02065">
    <property type="entry name" value="B12-binding_like"/>
    <property type="match status" value="1"/>
</dbReference>
<accession>A0ABU0IM45</accession>